<accession>A0A1Q3CL40</accession>
<evidence type="ECO:0000313" key="2">
    <source>
        <dbReference type="Proteomes" id="UP000187406"/>
    </source>
</evidence>
<dbReference type="PANTHER" id="PTHR33240:SF8">
    <property type="entry name" value="OS03G0439900 PROTEIN"/>
    <property type="match status" value="1"/>
</dbReference>
<dbReference type="Proteomes" id="UP000187406">
    <property type="component" value="Unassembled WGS sequence"/>
</dbReference>
<dbReference type="EMBL" id="BDDD01002299">
    <property type="protein sequence ID" value="GAV80969.1"/>
    <property type="molecule type" value="Genomic_DNA"/>
</dbReference>
<organism evidence="1 2">
    <name type="scientific">Cephalotus follicularis</name>
    <name type="common">Albany pitcher plant</name>
    <dbReference type="NCBI Taxonomy" id="3775"/>
    <lineage>
        <taxon>Eukaryota</taxon>
        <taxon>Viridiplantae</taxon>
        <taxon>Streptophyta</taxon>
        <taxon>Embryophyta</taxon>
        <taxon>Tracheophyta</taxon>
        <taxon>Spermatophyta</taxon>
        <taxon>Magnoliopsida</taxon>
        <taxon>eudicotyledons</taxon>
        <taxon>Gunneridae</taxon>
        <taxon>Pentapetalae</taxon>
        <taxon>rosids</taxon>
        <taxon>fabids</taxon>
        <taxon>Oxalidales</taxon>
        <taxon>Cephalotaceae</taxon>
        <taxon>Cephalotus</taxon>
    </lineage>
</organism>
<dbReference type="PANTHER" id="PTHR33240">
    <property type="entry name" value="OS08G0508500 PROTEIN"/>
    <property type="match status" value="1"/>
</dbReference>
<dbReference type="AlphaFoldDB" id="A0A1Q3CL40"/>
<comment type="caution">
    <text evidence="1">The sequence shown here is derived from an EMBL/GenBank/DDBJ whole genome shotgun (WGS) entry which is preliminary data.</text>
</comment>
<gene>
    <name evidence="1" type="ORF">CFOL_v3_24428</name>
</gene>
<reference evidence="2" key="1">
    <citation type="submission" date="2016-04" db="EMBL/GenBank/DDBJ databases">
        <title>Cephalotus genome sequencing.</title>
        <authorList>
            <person name="Fukushima K."/>
            <person name="Hasebe M."/>
            <person name="Fang X."/>
        </authorList>
    </citation>
    <scope>NUCLEOTIDE SEQUENCE [LARGE SCALE GENOMIC DNA]</scope>
    <source>
        <strain evidence="2">cv. St1</strain>
    </source>
</reference>
<name>A0A1Q3CL40_CEPFO</name>
<dbReference type="InParanoid" id="A0A1Q3CL40"/>
<protein>
    <submittedName>
        <fullName evidence="1">Uncharacterized protein</fullName>
    </submittedName>
</protein>
<sequence>MTFLVVDTPSPYNAIVGRPCLNLMDAIVSTRHLLMKFPTRFGVGEVHGDQQIARECYKTTIMDNGKEKALPIANVELGGEVEPVASTASGRYDACAFRGRQCRESISSWLTAWRGGERGTNKVPKKQ</sequence>
<keyword evidence="2" id="KW-1185">Reference proteome</keyword>
<evidence type="ECO:0000313" key="1">
    <source>
        <dbReference type="EMBL" id="GAV80969.1"/>
    </source>
</evidence>
<proteinExistence type="predicted"/>